<evidence type="ECO:0000256" key="2">
    <source>
        <dbReference type="ARBA" id="ARBA00022741"/>
    </source>
</evidence>
<name>A0A9P8C668_9HELO</name>
<protein>
    <recommendedName>
        <fullName evidence="5">5-formyltetrahydrofolate cyclo-ligase</fullName>
        <ecNumber evidence="5">6.3.3.2</ecNumber>
    </recommendedName>
</protein>
<dbReference type="InterPro" id="IPR002698">
    <property type="entry name" value="FTHF_cligase"/>
</dbReference>
<dbReference type="EMBL" id="MU251446">
    <property type="protein sequence ID" value="KAG9234960.1"/>
    <property type="molecule type" value="Genomic_DNA"/>
</dbReference>
<comment type="catalytic activity">
    <reaction evidence="4">
        <text>(6S)-5-formyl-5,6,7,8-tetrahydrofolate + ATP = (6R)-5,10-methenyltetrahydrofolate + ADP + phosphate</text>
        <dbReference type="Rhea" id="RHEA:10488"/>
        <dbReference type="ChEBI" id="CHEBI:30616"/>
        <dbReference type="ChEBI" id="CHEBI:43474"/>
        <dbReference type="ChEBI" id="CHEBI:57455"/>
        <dbReference type="ChEBI" id="CHEBI:57457"/>
        <dbReference type="ChEBI" id="CHEBI:456216"/>
        <dbReference type="EC" id="6.3.3.2"/>
    </reaction>
</comment>
<organism evidence="6 7">
    <name type="scientific">Amylocarpus encephaloides</name>
    <dbReference type="NCBI Taxonomy" id="45428"/>
    <lineage>
        <taxon>Eukaryota</taxon>
        <taxon>Fungi</taxon>
        <taxon>Dikarya</taxon>
        <taxon>Ascomycota</taxon>
        <taxon>Pezizomycotina</taxon>
        <taxon>Leotiomycetes</taxon>
        <taxon>Helotiales</taxon>
        <taxon>Helotiales incertae sedis</taxon>
        <taxon>Amylocarpus</taxon>
    </lineage>
</organism>
<reference evidence="6" key="1">
    <citation type="journal article" date="2021" name="IMA Fungus">
        <title>Genomic characterization of three marine fungi, including Emericellopsis atlantica sp. nov. with signatures of a generalist lifestyle and marine biomass degradation.</title>
        <authorList>
            <person name="Hagestad O.C."/>
            <person name="Hou L."/>
            <person name="Andersen J.H."/>
            <person name="Hansen E.H."/>
            <person name="Altermark B."/>
            <person name="Li C."/>
            <person name="Kuhnert E."/>
            <person name="Cox R.J."/>
            <person name="Crous P.W."/>
            <person name="Spatafora J.W."/>
            <person name="Lail K."/>
            <person name="Amirebrahimi M."/>
            <person name="Lipzen A."/>
            <person name="Pangilinan J."/>
            <person name="Andreopoulos W."/>
            <person name="Hayes R.D."/>
            <person name="Ng V."/>
            <person name="Grigoriev I.V."/>
            <person name="Jackson S.A."/>
            <person name="Sutton T.D.S."/>
            <person name="Dobson A.D.W."/>
            <person name="Rama T."/>
        </authorList>
    </citation>
    <scope>NUCLEOTIDE SEQUENCE</scope>
    <source>
        <strain evidence="6">TRa018bII</strain>
    </source>
</reference>
<dbReference type="OrthoDB" id="2015992at2759"/>
<keyword evidence="2" id="KW-0547">Nucleotide-binding</keyword>
<accession>A0A9P8C668</accession>
<keyword evidence="3" id="KW-0067">ATP-binding</keyword>
<sequence length="247" mass="26811">MASLSSLRAAKKELRTLMKQNLIKISSESINAQTVAVYKAITSFDPYLNANRVGIYLSMPTGELQTDPIVRHALGSGKQVFVPYLHKATNPSPGTPKSVMDMVKLHSLADYESLSRDSWGIPTIDAETVSEREHILGEIAIEGCGKLDMILMPGVAFEKDLGNASIKRLGHGKGFYDFFLHRYSEGRGTAAKELALGPGTDALLYGLALEEQELGSELSVPVGEYDHRLHGLFVGNGQLVDGHTNIA</sequence>
<dbReference type="GO" id="GO:0009396">
    <property type="term" value="P:folic acid-containing compound biosynthetic process"/>
    <property type="evidence" value="ECO:0007669"/>
    <property type="project" value="TreeGrafter"/>
</dbReference>
<evidence type="ECO:0000256" key="5">
    <source>
        <dbReference type="ARBA" id="ARBA00038966"/>
    </source>
</evidence>
<dbReference type="GO" id="GO:0035999">
    <property type="term" value="P:tetrahydrofolate interconversion"/>
    <property type="evidence" value="ECO:0007669"/>
    <property type="project" value="TreeGrafter"/>
</dbReference>
<dbReference type="Proteomes" id="UP000824998">
    <property type="component" value="Unassembled WGS sequence"/>
</dbReference>
<evidence type="ECO:0000313" key="6">
    <source>
        <dbReference type="EMBL" id="KAG9234960.1"/>
    </source>
</evidence>
<evidence type="ECO:0000256" key="3">
    <source>
        <dbReference type="ARBA" id="ARBA00022840"/>
    </source>
</evidence>
<dbReference type="PANTHER" id="PTHR23407">
    <property type="entry name" value="ATPASE INHIBITOR/5-FORMYLTETRAHYDROFOLATE CYCLO-LIGASE"/>
    <property type="match status" value="1"/>
</dbReference>
<dbReference type="InterPro" id="IPR037171">
    <property type="entry name" value="NagB/RpiA_transferase-like"/>
</dbReference>
<keyword evidence="7" id="KW-1185">Reference proteome</keyword>
<dbReference type="GO" id="GO:0005739">
    <property type="term" value="C:mitochondrion"/>
    <property type="evidence" value="ECO:0007669"/>
    <property type="project" value="TreeGrafter"/>
</dbReference>
<evidence type="ECO:0000256" key="4">
    <source>
        <dbReference type="ARBA" id="ARBA00036539"/>
    </source>
</evidence>
<dbReference type="Gene3D" id="3.40.50.10420">
    <property type="entry name" value="NagB/RpiA/CoA transferase-like"/>
    <property type="match status" value="1"/>
</dbReference>
<gene>
    <name evidence="6" type="ORF">BJ875DRAFT_288353</name>
</gene>
<dbReference type="InterPro" id="IPR024185">
    <property type="entry name" value="FTHF_cligase-like_sf"/>
</dbReference>
<dbReference type="GO" id="GO:0005524">
    <property type="term" value="F:ATP binding"/>
    <property type="evidence" value="ECO:0007669"/>
    <property type="project" value="UniProtKB-KW"/>
</dbReference>
<dbReference type="Pfam" id="PF01812">
    <property type="entry name" value="5-FTHF_cyc-lig"/>
    <property type="match status" value="1"/>
</dbReference>
<dbReference type="AlphaFoldDB" id="A0A9P8C668"/>
<comment type="similarity">
    <text evidence="1">Belongs to the 5-formyltetrahydrofolate cyclo-ligase family.</text>
</comment>
<evidence type="ECO:0000313" key="7">
    <source>
        <dbReference type="Proteomes" id="UP000824998"/>
    </source>
</evidence>
<dbReference type="EC" id="6.3.3.2" evidence="5"/>
<comment type="caution">
    <text evidence="6">The sequence shown here is derived from an EMBL/GenBank/DDBJ whole genome shotgun (WGS) entry which is preliminary data.</text>
</comment>
<evidence type="ECO:0000256" key="1">
    <source>
        <dbReference type="ARBA" id="ARBA00010638"/>
    </source>
</evidence>
<dbReference type="SUPFAM" id="SSF100950">
    <property type="entry name" value="NagB/RpiA/CoA transferase-like"/>
    <property type="match status" value="1"/>
</dbReference>
<proteinExistence type="inferred from homology"/>
<dbReference type="PANTHER" id="PTHR23407:SF1">
    <property type="entry name" value="5-FORMYLTETRAHYDROFOLATE CYCLO-LIGASE"/>
    <property type="match status" value="1"/>
</dbReference>
<dbReference type="GO" id="GO:0030272">
    <property type="term" value="F:5-formyltetrahydrofolate cyclo-ligase activity"/>
    <property type="evidence" value="ECO:0007669"/>
    <property type="project" value="UniProtKB-EC"/>
</dbReference>